<dbReference type="GO" id="GO:0006635">
    <property type="term" value="P:fatty acid beta-oxidation"/>
    <property type="evidence" value="ECO:0007669"/>
    <property type="project" value="TreeGrafter"/>
</dbReference>
<evidence type="ECO:0000256" key="1">
    <source>
        <dbReference type="ARBA" id="ARBA00023239"/>
    </source>
</evidence>
<dbReference type="InterPro" id="IPR029045">
    <property type="entry name" value="ClpP/crotonase-like_dom_sf"/>
</dbReference>
<sequence length="275" mass="29510">MPAHPYSTPPEIKDDIVVLSYPLPHVLHVAMNRPKALNAMNAELNQALNATFDWFESEPELRVCILGSTNRKAWCAGADLVAWQEKGKSTGDILKAGFGGIAERFTKKPIIGAINGYALGGGSEMTVNLDLVVAGETATFGFPEVKRGVSVLAGGVPRFVRLVGHARAMECVLTGRNIPAREALGMGMINAVVPDDEVEKKALEIAGAIAENSPDSVVSLMYGVRIASEVGSVSIAQKLFADSPQVRALYNGKNIKEGLLAFKEKRKPRWEGSKL</sequence>
<comment type="caution">
    <text evidence="2">The sequence shown here is derived from an EMBL/GenBank/DDBJ whole genome shotgun (WGS) entry which is preliminary data.</text>
</comment>
<dbReference type="EMBL" id="ALBS01000202">
    <property type="protein sequence ID" value="EJT48550.1"/>
    <property type="molecule type" value="Genomic_DNA"/>
</dbReference>
<dbReference type="CDD" id="cd06558">
    <property type="entry name" value="crotonase-like"/>
    <property type="match status" value="1"/>
</dbReference>
<dbReference type="VEuPathDB" id="FungiDB:A1Q1_02458"/>
<dbReference type="OrthoDB" id="2139957at2759"/>
<dbReference type="AlphaFoldDB" id="J4UC75"/>
<evidence type="ECO:0000313" key="2">
    <source>
        <dbReference type="EMBL" id="EJT48550.1"/>
    </source>
</evidence>
<evidence type="ECO:0000313" key="3">
    <source>
        <dbReference type="Proteomes" id="UP000002748"/>
    </source>
</evidence>
<dbReference type="GO" id="GO:0016829">
    <property type="term" value="F:lyase activity"/>
    <property type="evidence" value="ECO:0007669"/>
    <property type="project" value="UniProtKB-KW"/>
</dbReference>
<name>J4UC75_TRIAS</name>
<proteinExistence type="predicted"/>
<dbReference type="Gene3D" id="1.10.12.10">
    <property type="entry name" value="Lyase 2-enoyl-coa Hydratase, Chain A, domain 2"/>
    <property type="match status" value="1"/>
</dbReference>
<dbReference type="SUPFAM" id="SSF52096">
    <property type="entry name" value="ClpP/crotonase"/>
    <property type="match status" value="1"/>
</dbReference>
<dbReference type="InterPro" id="IPR014748">
    <property type="entry name" value="Enoyl-CoA_hydra_C"/>
</dbReference>
<organism evidence="2 3">
    <name type="scientific">Trichosporon asahii var. asahii (strain ATCC 90039 / CBS 2479 / JCM 2466 / KCTC 7840 / NBRC 103889/ NCYC 2677 / UAMH 7654)</name>
    <name type="common">Yeast</name>
    <dbReference type="NCBI Taxonomy" id="1186058"/>
    <lineage>
        <taxon>Eukaryota</taxon>
        <taxon>Fungi</taxon>
        <taxon>Dikarya</taxon>
        <taxon>Basidiomycota</taxon>
        <taxon>Agaricomycotina</taxon>
        <taxon>Tremellomycetes</taxon>
        <taxon>Trichosporonales</taxon>
        <taxon>Trichosporonaceae</taxon>
        <taxon>Trichosporon</taxon>
    </lineage>
</organism>
<reference evidence="2 3" key="1">
    <citation type="journal article" date="2012" name="Eukaryot. Cell">
        <title>Draft genome sequence of CBS 2479, the standard type strain of Trichosporon asahii.</title>
        <authorList>
            <person name="Yang R.Y."/>
            <person name="Li H.T."/>
            <person name="Zhu H."/>
            <person name="Zhou G.P."/>
            <person name="Wang M."/>
            <person name="Wang L."/>
        </authorList>
    </citation>
    <scope>NUCLEOTIDE SEQUENCE [LARGE SCALE GENOMIC DNA]</scope>
    <source>
        <strain evidence="3">ATCC 90039 / CBS 2479 / JCM 2466 / KCTC 7840 / NCYC 2677 / UAMH 7654</strain>
    </source>
</reference>
<dbReference type="KEGG" id="tasa:A1Q1_02458"/>
<dbReference type="InterPro" id="IPR001753">
    <property type="entry name" value="Enoyl-CoA_hydra/iso"/>
</dbReference>
<dbReference type="RefSeq" id="XP_014179195.1">
    <property type="nucleotide sequence ID" value="XM_014323720.1"/>
</dbReference>
<dbReference type="GO" id="GO:0005739">
    <property type="term" value="C:mitochondrion"/>
    <property type="evidence" value="ECO:0007669"/>
    <property type="project" value="TreeGrafter"/>
</dbReference>
<dbReference type="PANTHER" id="PTHR11941">
    <property type="entry name" value="ENOYL-COA HYDRATASE-RELATED"/>
    <property type="match status" value="1"/>
</dbReference>
<dbReference type="HOGENOM" id="CLU_009834_7_6_1"/>
<dbReference type="PANTHER" id="PTHR11941:SF158">
    <property type="entry name" value="ENOYL-COA HYDRATASE (AFU_ORTHOLOGUE AFUA_2G10650)"/>
    <property type="match status" value="1"/>
</dbReference>
<gene>
    <name evidence="2" type="ORF">A1Q1_02458</name>
</gene>
<dbReference type="Proteomes" id="UP000002748">
    <property type="component" value="Unassembled WGS sequence"/>
</dbReference>
<dbReference type="Gene3D" id="3.90.226.10">
    <property type="entry name" value="2-enoyl-CoA Hydratase, Chain A, domain 1"/>
    <property type="match status" value="1"/>
</dbReference>
<accession>J4UC75</accession>
<dbReference type="GeneID" id="25985972"/>
<protein>
    <submittedName>
        <fullName evidence="2">Enoyl-CoA hydratase</fullName>
    </submittedName>
</protein>
<keyword evidence="1" id="KW-0456">Lyase</keyword>
<dbReference type="Pfam" id="PF00378">
    <property type="entry name" value="ECH_1"/>
    <property type="match status" value="1"/>
</dbReference>